<dbReference type="EMBL" id="BDGG01000003">
    <property type="protein sequence ID" value="GAU95359.1"/>
    <property type="molecule type" value="Genomic_DNA"/>
</dbReference>
<keyword evidence="1" id="KW-0812">Transmembrane</keyword>
<comment type="caution">
    <text evidence="2">The sequence shown here is derived from an EMBL/GenBank/DDBJ whole genome shotgun (WGS) entry which is preliminary data.</text>
</comment>
<name>A0A1D1V0H8_RAMVA</name>
<dbReference type="Proteomes" id="UP000186922">
    <property type="component" value="Unassembled WGS sequence"/>
</dbReference>
<evidence type="ECO:0000313" key="2">
    <source>
        <dbReference type="EMBL" id="GAU95359.1"/>
    </source>
</evidence>
<keyword evidence="1" id="KW-1133">Transmembrane helix</keyword>
<reference evidence="2 3" key="1">
    <citation type="journal article" date="2016" name="Nat. Commun.">
        <title>Extremotolerant tardigrade genome and improved radiotolerance of human cultured cells by tardigrade-unique protein.</title>
        <authorList>
            <person name="Hashimoto T."/>
            <person name="Horikawa D.D."/>
            <person name="Saito Y."/>
            <person name="Kuwahara H."/>
            <person name="Kozuka-Hata H."/>
            <person name="Shin-I T."/>
            <person name="Minakuchi Y."/>
            <person name="Ohishi K."/>
            <person name="Motoyama A."/>
            <person name="Aizu T."/>
            <person name="Enomoto A."/>
            <person name="Kondo K."/>
            <person name="Tanaka S."/>
            <person name="Hara Y."/>
            <person name="Koshikawa S."/>
            <person name="Sagara H."/>
            <person name="Miura T."/>
            <person name="Yokobori S."/>
            <person name="Miyagawa K."/>
            <person name="Suzuki Y."/>
            <person name="Kubo T."/>
            <person name="Oyama M."/>
            <person name="Kohara Y."/>
            <person name="Fujiyama A."/>
            <person name="Arakawa K."/>
            <person name="Katayama T."/>
            <person name="Toyoda A."/>
            <person name="Kunieda T."/>
        </authorList>
    </citation>
    <scope>NUCLEOTIDE SEQUENCE [LARGE SCALE GENOMIC DNA]</scope>
    <source>
        <strain evidence="2 3">YOKOZUNA-1</strain>
    </source>
</reference>
<accession>A0A1D1V0H8</accession>
<protein>
    <submittedName>
        <fullName evidence="2">Uncharacterized protein</fullName>
    </submittedName>
</protein>
<keyword evidence="1" id="KW-0472">Membrane</keyword>
<dbReference type="AlphaFoldDB" id="A0A1D1V0H8"/>
<evidence type="ECO:0000256" key="1">
    <source>
        <dbReference type="SAM" id="Phobius"/>
    </source>
</evidence>
<sequence length="141" mass="14794">MASLWVASAGVTWLAGSGRLAGLAFTCCVGLGATVAAMVDAATIGFWLVAAILIPTAAGILVGEAGSWIGCIRSLAKNTIALVIVATIIRSKMKIGSRATTRLTCQRQTFRTDGSTEIVVEHKDRFIGVADTRHCDVLEIF</sequence>
<proteinExistence type="predicted"/>
<feature type="transmembrane region" description="Helical" evidence="1">
    <location>
        <begin position="44"/>
        <end position="61"/>
    </location>
</feature>
<feature type="transmembrane region" description="Helical" evidence="1">
    <location>
        <begin position="67"/>
        <end position="89"/>
    </location>
</feature>
<feature type="transmembrane region" description="Helical" evidence="1">
    <location>
        <begin position="20"/>
        <end position="39"/>
    </location>
</feature>
<gene>
    <name evidence="2" type="primary">RvY_06989-1</name>
    <name evidence="2" type="synonym">RvY_06989.1</name>
    <name evidence="2" type="ORF">RvY_06989</name>
</gene>
<organism evidence="2 3">
    <name type="scientific">Ramazzottius varieornatus</name>
    <name type="common">Water bear</name>
    <name type="synonym">Tardigrade</name>
    <dbReference type="NCBI Taxonomy" id="947166"/>
    <lineage>
        <taxon>Eukaryota</taxon>
        <taxon>Metazoa</taxon>
        <taxon>Ecdysozoa</taxon>
        <taxon>Tardigrada</taxon>
        <taxon>Eutardigrada</taxon>
        <taxon>Parachela</taxon>
        <taxon>Hypsibioidea</taxon>
        <taxon>Ramazzottiidae</taxon>
        <taxon>Ramazzottius</taxon>
    </lineage>
</organism>
<evidence type="ECO:0000313" key="3">
    <source>
        <dbReference type="Proteomes" id="UP000186922"/>
    </source>
</evidence>
<keyword evidence="3" id="KW-1185">Reference proteome</keyword>